<evidence type="ECO:0000259" key="2">
    <source>
        <dbReference type="PROSITE" id="PS51029"/>
    </source>
</evidence>
<dbReference type="PROSITE" id="PS51029">
    <property type="entry name" value="MADF"/>
    <property type="match status" value="1"/>
</dbReference>
<dbReference type="SMART" id="SM00595">
    <property type="entry name" value="MADF"/>
    <property type="match status" value="1"/>
</dbReference>
<dbReference type="EMBL" id="KQ414616">
    <property type="protein sequence ID" value="KOC68477.1"/>
    <property type="molecule type" value="Genomic_DNA"/>
</dbReference>
<dbReference type="PANTHER" id="PTHR21505">
    <property type="entry name" value="MADF DOMAIN-CONTAINING PROTEIN-RELATED"/>
    <property type="match status" value="1"/>
</dbReference>
<dbReference type="Pfam" id="PF10545">
    <property type="entry name" value="MADF_DNA_bdg"/>
    <property type="match status" value="1"/>
</dbReference>
<name>A0A0L7RBY2_9HYME</name>
<evidence type="ECO:0000256" key="1">
    <source>
        <dbReference type="SAM" id="MobiDB-lite"/>
    </source>
</evidence>
<dbReference type="OrthoDB" id="8775784at2759"/>
<dbReference type="Proteomes" id="UP000053825">
    <property type="component" value="Unassembled WGS sequence"/>
</dbReference>
<reference evidence="3 4" key="1">
    <citation type="submission" date="2015-07" db="EMBL/GenBank/DDBJ databases">
        <title>The genome of Habropoda laboriosa.</title>
        <authorList>
            <person name="Pan H."/>
            <person name="Kapheim K."/>
        </authorList>
    </citation>
    <scope>NUCLEOTIDE SEQUENCE [LARGE SCALE GENOMIC DNA]</scope>
    <source>
        <strain evidence="3">0110345459</strain>
    </source>
</reference>
<feature type="compositionally biased region" description="Polar residues" evidence="1">
    <location>
        <begin position="215"/>
        <end position="224"/>
    </location>
</feature>
<dbReference type="AlphaFoldDB" id="A0A0L7RBY2"/>
<feature type="region of interest" description="Disordered" evidence="1">
    <location>
        <begin position="212"/>
        <end position="237"/>
    </location>
</feature>
<feature type="region of interest" description="Disordered" evidence="1">
    <location>
        <begin position="124"/>
        <end position="156"/>
    </location>
</feature>
<dbReference type="PANTHER" id="PTHR21505:SF12">
    <property type="entry name" value="MADF DOMAIN-CONTAINING PROTEIN-RELATED"/>
    <property type="match status" value="1"/>
</dbReference>
<feature type="domain" description="MADF" evidence="2">
    <location>
        <begin position="14"/>
        <end position="106"/>
    </location>
</feature>
<evidence type="ECO:0000313" key="3">
    <source>
        <dbReference type="EMBL" id="KOC68477.1"/>
    </source>
</evidence>
<protein>
    <recommendedName>
        <fullName evidence="2">MADF domain-containing protein</fullName>
    </recommendedName>
</protein>
<evidence type="ECO:0000313" key="4">
    <source>
        <dbReference type="Proteomes" id="UP000053825"/>
    </source>
</evidence>
<proteinExistence type="predicted"/>
<organism evidence="3 4">
    <name type="scientific">Habropoda laboriosa</name>
    <dbReference type="NCBI Taxonomy" id="597456"/>
    <lineage>
        <taxon>Eukaryota</taxon>
        <taxon>Metazoa</taxon>
        <taxon>Ecdysozoa</taxon>
        <taxon>Arthropoda</taxon>
        <taxon>Hexapoda</taxon>
        <taxon>Insecta</taxon>
        <taxon>Pterygota</taxon>
        <taxon>Neoptera</taxon>
        <taxon>Endopterygota</taxon>
        <taxon>Hymenoptera</taxon>
        <taxon>Apocrita</taxon>
        <taxon>Aculeata</taxon>
        <taxon>Apoidea</taxon>
        <taxon>Anthophila</taxon>
        <taxon>Apidae</taxon>
        <taxon>Habropoda</taxon>
    </lineage>
</organism>
<gene>
    <name evidence="3" type="ORF">WH47_10717</name>
</gene>
<feature type="compositionally biased region" description="Basic and acidic residues" evidence="1">
    <location>
        <begin position="124"/>
        <end position="138"/>
    </location>
</feature>
<dbReference type="InterPro" id="IPR006578">
    <property type="entry name" value="MADF-dom"/>
</dbReference>
<accession>A0A0L7RBY2</accession>
<keyword evidence="4" id="KW-1185">Reference proteome</keyword>
<sequence length="237" mass="27804">MAARKEWSKDEIFNLISMYEENSVLWNTKDIEHRNRERKNKIIEEMAASFNCLSEEIQRKIHNLRNQMSQELRKKKKKKNWSRTDDVDVSNWPYFAALKFLIPVLSMNAIQSSYIQVEKIEPEEHATENNAESEERTKIPMQPPRKRRRENDDVGDQLIKSALETLQREPDEYDKFGQYVALELKSLKSDFNKARLKSEIRKVIVRIADEDLYGTPNTSSVSTPMPSPAFQPELELG</sequence>